<reference evidence="1" key="1">
    <citation type="journal article" date="2023" name="Mol. Phylogenet. Evol.">
        <title>Genome-scale phylogeny and comparative genomics of the fungal order Sordariales.</title>
        <authorList>
            <person name="Hensen N."/>
            <person name="Bonometti L."/>
            <person name="Westerberg I."/>
            <person name="Brannstrom I.O."/>
            <person name="Guillou S."/>
            <person name="Cros-Aarteil S."/>
            <person name="Calhoun S."/>
            <person name="Haridas S."/>
            <person name="Kuo A."/>
            <person name="Mondo S."/>
            <person name="Pangilinan J."/>
            <person name="Riley R."/>
            <person name="LaButti K."/>
            <person name="Andreopoulos B."/>
            <person name="Lipzen A."/>
            <person name="Chen C."/>
            <person name="Yan M."/>
            <person name="Daum C."/>
            <person name="Ng V."/>
            <person name="Clum A."/>
            <person name="Steindorff A."/>
            <person name="Ohm R.A."/>
            <person name="Martin F."/>
            <person name="Silar P."/>
            <person name="Natvig D.O."/>
            <person name="Lalanne C."/>
            <person name="Gautier V."/>
            <person name="Ament-Velasquez S.L."/>
            <person name="Kruys A."/>
            <person name="Hutchinson M.I."/>
            <person name="Powell A.J."/>
            <person name="Barry K."/>
            <person name="Miller A.N."/>
            <person name="Grigoriev I.V."/>
            <person name="Debuchy R."/>
            <person name="Gladieux P."/>
            <person name="Hiltunen Thoren M."/>
            <person name="Johannesson H."/>
        </authorList>
    </citation>
    <scope>NUCLEOTIDE SEQUENCE</scope>
    <source>
        <strain evidence="1">CBS 955.72</strain>
    </source>
</reference>
<evidence type="ECO:0000313" key="1">
    <source>
        <dbReference type="EMBL" id="KAK3349613.1"/>
    </source>
</evidence>
<reference evidence="1" key="2">
    <citation type="submission" date="2023-06" db="EMBL/GenBank/DDBJ databases">
        <authorList>
            <consortium name="Lawrence Berkeley National Laboratory"/>
            <person name="Haridas S."/>
            <person name="Hensen N."/>
            <person name="Bonometti L."/>
            <person name="Westerberg I."/>
            <person name="Brannstrom I.O."/>
            <person name="Guillou S."/>
            <person name="Cros-Aarteil S."/>
            <person name="Calhoun S."/>
            <person name="Kuo A."/>
            <person name="Mondo S."/>
            <person name="Pangilinan J."/>
            <person name="Riley R."/>
            <person name="Labutti K."/>
            <person name="Andreopoulos B."/>
            <person name="Lipzen A."/>
            <person name="Chen C."/>
            <person name="Yanf M."/>
            <person name="Daum C."/>
            <person name="Ng V."/>
            <person name="Clum A."/>
            <person name="Steindorff A."/>
            <person name="Ohm R."/>
            <person name="Martin F."/>
            <person name="Silar P."/>
            <person name="Natvig D."/>
            <person name="Lalanne C."/>
            <person name="Gautier V."/>
            <person name="Ament-Velasquez S.L."/>
            <person name="Kruys A."/>
            <person name="Hutchinson M.I."/>
            <person name="Powell A.J."/>
            <person name="Barry K."/>
            <person name="Miller A.N."/>
            <person name="Grigoriev I.V."/>
            <person name="Debuchy R."/>
            <person name="Gladieux P."/>
            <person name="Thoren M.H."/>
            <person name="Johannesson H."/>
        </authorList>
    </citation>
    <scope>NUCLEOTIDE SEQUENCE</scope>
    <source>
        <strain evidence="1">CBS 955.72</strain>
    </source>
</reference>
<gene>
    <name evidence="1" type="ORF">B0T25DRAFT_570234</name>
</gene>
<dbReference type="EMBL" id="JAUIQD010000005">
    <property type="protein sequence ID" value="KAK3349613.1"/>
    <property type="molecule type" value="Genomic_DNA"/>
</dbReference>
<name>A0AAJ0MCK8_9PEZI</name>
<sequence>MAVRFLLSSSSSQKSFSSVDLRGVKDNAKAGILDESIPITGRSAICRGATLWGISHSEKKLEVRSRLARCSYGVRIEIPMENDGVKHDPDSNDSDCGGPKYRMGERIVDGRRIVTKLEINERIDVGWSHLLIPAKQWFSHSLQYCQEEKPPAFFNEYTVYELCTVSHRIRKGSLFRHGKARNGKYRGVEFTFAVEMGSASLDFFVVYNDGE</sequence>
<organism evidence="1 2">
    <name type="scientific">Lasiosphaeria hispida</name>
    <dbReference type="NCBI Taxonomy" id="260671"/>
    <lineage>
        <taxon>Eukaryota</taxon>
        <taxon>Fungi</taxon>
        <taxon>Dikarya</taxon>
        <taxon>Ascomycota</taxon>
        <taxon>Pezizomycotina</taxon>
        <taxon>Sordariomycetes</taxon>
        <taxon>Sordariomycetidae</taxon>
        <taxon>Sordariales</taxon>
        <taxon>Lasiosphaeriaceae</taxon>
        <taxon>Lasiosphaeria</taxon>
    </lineage>
</organism>
<keyword evidence="2" id="KW-1185">Reference proteome</keyword>
<proteinExistence type="predicted"/>
<comment type="caution">
    <text evidence="1">The sequence shown here is derived from an EMBL/GenBank/DDBJ whole genome shotgun (WGS) entry which is preliminary data.</text>
</comment>
<accession>A0AAJ0MCK8</accession>
<protein>
    <submittedName>
        <fullName evidence="1">Uncharacterized protein</fullName>
    </submittedName>
</protein>
<evidence type="ECO:0000313" key="2">
    <source>
        <dbReference type="Proteomes" id="UP001275084"/>
    </source>
</evidence>
<dbReference type="Proteomes" id="UP001275084">
    <property type="component" value="Unassembled WGS sequence"/>
</dbReference>
<dbReference type="AlphaFoldDB" id="A0AAJ0MCK8"/>